<dbReference type="InterPro" id="IPR011009">
    <property type="entry name" value="Kinase-like_dom_sf"/>
</dbReference>
<dbReference type="Proteomes" id="UP000626092">
    <property type="component" value="Unassembled WGS sequence"/>
</dbReference>
<dbReference type="Pfam" id="PF00069">
    <property type="entry name" value="Pkinase"/>
    <property type="match status" value="1"/>
</dbReference>
<dbReference type="InterPro" id="IPR000719">
    <property type="entry name" value="Prot_kinase_dom"/>
</dbReference>
<dbReference type="Pfam" id="PF07714">
    <property type="entry name" value="PK_Tyr_Ser-Thr"/>
    <property type="match status" value="1"/>
</dbReference>
<dbReference type="OrthoDB" id="4062651at2759"/>
<dbReference type="InterPro" id="IPR045272">
    <property type="entry name" value="ANXUR1/2-like"/>
</dbReference>
<evidence type="ECO:0000259" key="1">
    <source>
        <dbReference type="PROSITE" id="PS50011"/>
    </source>
</evidence>
<evidence type="ECO:0000313" key="2">
    <source>
        <dbReference type="EMBL" id="KAF7129805.1"/>
    </source>
</evidence>
<proteinExistence type="predicted"/>
<feature type="domain" description="Protein kinase" evidence="1">
    <location>
        <begin position="122"/>
        <end position="404"/>
    </location>
</feature>
<dbReference type="InterPro" id="IPR001245">
    <property type="entry name" value="Ser-Thr/Tyr_kinase_cat_dom"/>
</dbReference>
<dbReference type="GO" id="GO:0004714">
    <property type="term" value="F:transmembrane receptor protein tyrosine kinase activity"/>
    <property type="evidence" value="ECO:0007669"/>
    <property type="project" value="InterPro"/>
</dbReference>
<sequence>MDFGVEEEQCSLALWAQQCIKHGMLDQIIDPSLRGEIPAHGLKVLAEVANKCLHNHPKGRPTMAEVVDRLVLMLDSQGNSPKRKGITSKVLQSIPRVVAKGIYFGWNNCMECGFKKGSSQRFQSDQLVGNGIQLYRHFSLAEIRAATNNFHEHWWLHVRSGDIEVYIGDIAHRNLQVSIKRRTGTSSDSSEMNMDRFKNEILVLSHLRHLNIVSLIGYCNEKNEMILVCEYVAKGNLYHQLYKTNNESLPWERRLQIYIGAARGLQYLHVGFEFSRMLPKNVTSTNTNTFVDNNAGYMAPEYLGRAKLTEKSDVYSFGVILLEVLCGRKPMIMTRDEDLVNLVHWFKKNIERGTVDQIIDPNLTDKIAPECLKEFVMVAEKCVRDEGIERPSTDDILSCLRSALQMQENWRNVGSIPCYHSSTLYDGTLNADMISREASGGSNSMSFVDSDHFSV</sequence>
<accession>A0A834GAA7</accession>
<dbReference type="AlphaFoldDB" id="A0A834GAA7"/>
<dbReference type="SUPFAM" id="SSF56112">
    <property type="entry name" value="Protein kinase-like (PK-like)"/>
    <property type="match status" value="2"/>
</dbReference>
<keyword evidence="3" id="KW-1185">Reference proteome</keyword>
<gene>
    <name evidence="2" type="ORF">RHSIM_Rhsim10G0054800</name>
</gene>
<comment type="caution">
    <text evidence="2">The sequence shown here is derived from an EMBL/GenBank/DDBJ whole genome shotgun (WGS) entry which is preliminary data.</text>
</comment>
<dbReference type="PROSITE" id="PS50011">
    <property type="entry name" value="PROTEIN_KINASE_DOM"/>
    <property type="match status" value="1"/>
</dbReference>
<reference evidence="2" key="1">
    <citation type="submission" date="2019-11" db="EMBL/GenBank/DDBJ databases">
        <authorList>
            <person name="Liu Y."/>
            <person name="Hou J."/>
            <person name="Li T.-Q."/>
            <person name="Guan C.-H."/>
            <person name="Wu X."/>
            <person name="Wu H.-Z."/>
            <person name="Ling F."/>
            <person name="Zhang R."/>
            <person name="Shi X.-G."/>
            <person name="Ren J.-P."/>
            <person name="Chen E.-F."/>
            <person name="Sun J.-M."/>
        </authorList>
    </citation>
    <scope>NUCLEOTIDE SEQUENCE</scope>
    <source>
        <strain evidence="2">Adult_tree_wgs_1</strain>
        <tissue evidence="2">Leaves</tissue>
    </source>
</reference>
<evidence type="ECO:0000313" key="3">
    <source>
        <dbReference type="Proteomes" id="UP000626092"/>
    </source>
</evidence>
<dbReference type="Gene3D" id="1.10.510.10">
    <property type="entry name" value="Transferase(Phosphotransferase) domain 1"/>
    <property type="match status" value="2"/>
</dbReference>
<dbReference type="GO" id="GO:0005886">
    <property type="term" value="C:plasma membrane"/>
    <property type="evidence" value="ECO:0007669"/>
    <property type="project" value="TreeGrafter"/>
</dbReference>
<dbReference type="PANTHER" id="PTHR27003:SF460">
    <property type="entry name" value="RECEPTOR-LIKE PROTEIN KINASE FERONIA"/>
    <property type="match status" value="1"/>
</dbReference>
<organism evidence="2 3">
    <name type="scientific">Rhododendron simsii</name>
    <name type="common">Sims's rhododendron</name>
    <dbReference type="NCBI Taxonomy" id="118357"/>
    <lineage>
        <taxon>Eukaryota</taxon>
        <taxon>Viridiplantae</taxon>
        <taxon>Streptophyta</taxon>
        <taxon>Embryophyta</taxon>
        <taxon>Tracheophyta</taxon>
        <taxon>Spermatophyta</taxon>
        <taxon>Magnoliopsida</taxon>
        <taxon>eudicotyledons</taxon>
        <taxon>Gunneridae</taxon>
        <taxon>Pentapetalae</taxon>
        <taxon>asterids</taxon>
        <taxon>Ericales</taxon>
        <taxon>Ericaceae</taxon>
        <taxon>Ericoideae</taxon>
        <taxon>Rhodoreae</taxon>
        <taxon>Rhododendron</taxon>
    </lineage>
</organism>
<dbReference type="PANTHER" id="PTHR27003">
    <property type="entry name" value="OS07G0166700 PROTEIN"/>
    <property type="match status" value="1"/>
</dbReference>
<dbReference type="GO" id="GO:0005524">
    <property type="term" value="F:ATP binding"/>
    <property type="evidence" value="ECO:0007669"/>
    <property type="project" value="InterPro"/>
</dbReference>
<dbReference type="Gene3D" id="3.30.200.20">
    <property type="entry name" value="Phosphorylase Kinase, domain 1"/>
    <property type="match status" value="1"/>
</dbReference>
<protein>
    <recommendedName>
        <fullName evidence="1">Protein kinase domain-containing protein</fullName>
    </recommendedName>
</protein>
<dbReference type="GO" id="GO:0009506">
    <property type="term" value="C:plasmodesma"/>
    <property type="evidence" value="ECO:0007669"/>
    <property type="project" value="TreeGrafter"/>
</dbReference>
<dbReference type="EMBL" id="WJXA01000010">
    <property type="protein sequence ID" value="KAF7129805.1"/>
    <property type="molecule type" value="Genomic_DNA"/>
</dbReference>
<name>A0A834GAA7_RHOSS</name>